<dbReference type="InterPro" id="IPR004776">
    <property type="entry name" value="Mem_transp_PIN-like"/>
</dbReference>
<comment type="subcellular location">
    <subcellularLocation>
        <location evidence="2">Endomembrane system</location>
    </subcellularLocation>
    <subcellularLocation>
        <location evidence="1">Membrane</location>
        <topology evidence="1">Multi-pass membrane protein</topology>
    </subcellularLocation>
</comment>
<comment type="function">
    <text evidence="7">Involved in cellular auxin homeostasis by regulating auxin metabolism. Regulates intracellular auxin accumulation at the endoplasmic reticulum and thus auxin availability for nuclear auxin signaling.</text>
</comment>
<evidence type="ECO:0000313" key="10">
    <source>
        <dbReference type="EMBL" id="KAL1524959.1"/>
    </source>
</evidence>
<keyword evidence="3" id="KW-0813">Transport</keyword>
<dbReference type="GO" id="GO:0055085">
    <property type="term" value="P:transmembrane transport"/>
    <property type="evidence" value="ECO:0007669"/>
    <property type="project" value="InterPro"/>
</dbReference>
<evidence type="ECO:0000256" key="3">
    <source>
        <dbReference type="ARBA" id="ARBA00022448"/>
    </source>
</evidence>
<reference evidence="10 11" key="1">
    <citation type="journal article" date="2024" name="Science">
        <title>Giant polyketide synthase enzymes in the biosynthesis of giant marine polyether toxins.</title>
        <authorList>
            <person name="Fallon T.R."/>
            <person name="Shende V.V."/>
            <person name="Wierzbicki I.H."/>
            <person name="Pendleton A.L."/>
            <person name="Watervoot N.F."/>
            <person name="Auber R.P."/>
            <person name="Gonzalez D.J."/>
            <person name="Wisecaver J.H."/>
            <person name="Moore B.S."/>
        </authorList>
    </citation>
    <scope>NUCLEOTIDE SEQUENCE [LARGE SCALE GENOMIC DNA]</scope>
    <source>
        <strain evidence="10 11">12B1</strain>
    </source>
</reference>
<name>A0AB34JTE8_PRYPA</name>
<evidence type="ECO:0000256" key="5">
    <source>
        <dbReference type="ARBA" id="ARBA00022989"/>
    </source>
</evidence>
<feature type="transmembrane region" description="Helical" evidence="9">
    <location>
        <begin position="155"/>
        <end position="178"/>
    </location>
</feature>
<dbReference type="EMBL" id="JBGBPQ010000004">
    <property type="protein sequence ID" value="KAL1524959.1"/>
    <property type="molecule type" value="Genomic_DNA"/>
</dbReference>
<proteinExistence type="inferred from homology"/>
<evidence type="ECO:0000313" key="11">
    <source>
        <dbReference type="Proteomes" id="UP001515480"/>
    </source>
</evidence>
<dbReference type="PANTHER" id="PTHR31651:SF36">
    <property type="entry name" value="AUXIN EFFLUX CARRIER FAMILY PROTEIN"/>
    <property type="match status" value="1"/>
</dbReference>
<evidence type="ECO:0000256" key="6">
    <source>
        <dbReference type="ARBA" id="ARBA00023136"/>
    </source>
</evidence>
<evidence type="ECO:0000256" key="4">
    <source>
        <dbReference type="ARBA" id="ARBA00022692"/>
    </source>
</evidence>
<protein>
    <recommendedName>
        <fullName evidence="12">Auxin efflux carrier component</fullName>
    </recommendedName>
</protein>
<keyword evidence="5 9" id="KW-1133">Transmembrane helix</keyword>
<evidence type="ECO:0000256" key="1">
    <source>
        <dbReference type="ARBA" id="ARBA00004141"/>
    </source>
</evidence>
<evidence type="ECO:0000256" key="7">
    <source>
        <dbReference type="ARBA" id="ARBA00025100"/>
    </source>
</evidence>
<dbReference type="GO" id="GO:0012505">
    <property type="term" value="C:endomembrane system"/>
    <property type="evidence" value="ECO:0007669"/>
    <property type="project" value="UniProtKB-SubCell"/>
</dbReference>
<dbReference type="GO" id="GO:0016020">
    <property type="term" value="C:membrane"/>
    <property type="evidence" value="ECO:0007669"/>
    <property type="project" value="UniProtKB-SubCell"/>
</dbReference>
<dbReference type="PANTHER" id="PTHR31651">
    <property type="match status" value="1"/>
</dbReference>
<keyword evidence="4 9" id="KW-0812">Transmembrane</keyword>
<feature type="transmembrane region" description="Helical" evidence="9">
    <location>
        <begin position="368"/>
        <end position="388"/>
    </location>
</feature>
<comment type="caution">
    <text evidence="10">The sequence shown here is derived from an EMBL/GenBank/DDBJ whole genome shotgun (WGS) entry which is preliminary data.</text>
</comment>
<comment type="similarity">
    <text evidence="8">Belongs to the auxin efflux carrier (TC 2.A.69.2) family.</text>
</comment>
<dbReference type="InterPro" id="IPR045033">
    <property type="entry name" value="PILS1/3/4/5/7"/>
</dbReference>
<evidence type="ECO:0000256" key="9">
    <source>
        <dbReference type="SAM" id="Phobius"/>
    </source>
</evidence>
<evidence type="ECO:0000256" key="8">
    <source>
        <dbReference type="ARBA" id="ARBA00025752"/>
    </source>
</evidence>
<feature type="transmembrane region" description="Helical" evidence="9">
    <location>
        <begin position="84"/>
        <end position="110"/>
    </location>
</feature>
<organism evidence="10 11">
    <name type="scientific">Prymnesium parvum</name>
    <name type="common">Toxic golden alga</name>
    <dbReference type="NCBI Taxonomy" id="97485"/>
    <lineage>
        <taxon>Eukaryota</taxon>
        <taxon>Haptista</taxon>
        <taxon>Haptophyta</taxon>
        <taxon>Prymnesiophyceae</taxon>
        <taxon>Prymnesiales</taxon>
        <taxon>Prymnesiaceae</taxon>
        <taxon>Prymnesium</taxon>
    </lineage>
</organism>
<accession>A0AB34JTE8</accession>
<keyword evidence="11" id="KW-1185">Reference proteome</keyword>
<feature type="transmembrane region" description="Helical" evidence="9">
    <location>
        <begin position="122"/>
        <end position="143"/>
    </location>
</feature>
<dbReference type="AlphaFoldDB" id="A0AB34JTE8"/>
<gene>
    <name evidence="10" type="ORF">AB1Y20_019835</name>
</gene>
<dbReference type="Pfam" id="PF03547">
    <property type="entry name" value="Mem_trans"/>
    <property type="match status" value="1"/>
</dbReference>
<evidence type="ECO:0000256" key="2">
    <source>
        <dbReference type="ARBA" id="ARBA00004308"/>
    </source>
</evidence>
<sequence length="401" mass="41318">MQPRMSAAVLAALPLDTHALRLTGESMAELLTSCAIGYSATRLGLLDGAAVRSLARVVFNLFLPSMLLTSVATTVSRGAGSLSALLVVPLLAWAQTALGVLAGAASLRLIRTERASAAGRGVTVLSSFGNSGVLPLIFVHSLFRHAADAATRQRAASLVAMYLLGWSPVFWTLGYALLTGASSPSPSPSASSPSSFPSPLPAAPHASPADLRARLARAVNPPIVACLAGLLIGVTPPLRRLLLPSAAGAPPPLPLYRCLENFGKAYSPAAVLALAGSLATPAAGRPAAPHELGHRAAHVFAISLSRLVLVPLASFGALHAALRLRLLPADPLRDFVLLLQSCMPPAQNAVLALQVGDEPESAARMARVLLAVYLIAAVPVAGILSLLLQQYAGRLGLSIPR</sequence>
<feature type="transmembrane region" description="Helical" evidence="9">
    <location>
        <begin position="296"/>
        <end position="322"/>
    </location>
</feature>
<dbReference type="Proteomes" id="UP001515480">
    <property type="component" value="Unassembled WGS sequence"/>
</dbReference>
<evidence type="ECO:0008006" key="12">
    <source>
        <dbReference type="Google" id="ProtNLM"/>
    </source>
</evidence>
<keyword evidence="6 9" id="KW-0472">Membrane</keyword>